<organism evidence="1 2">
    <name type="scientific">Cryobacterium luteum</name>
    <dbReference type="NCBI Taxonomy" id="1424661"/>
    <lineage>
        <taxon>Bacteria</taxon>
        <taxon>Bacillati</taxon>
        <taxon>Actinomycetota</taxon>
        <taxon>Actinomycetes</taxon>
        <taxon>Micrococcales</taxon>
        <taxon>Microbacteriaceae</taxon>
        <taxon>Cryobacterium</taxon>
    </lineage>
</organism>
<dbReference type="EMBL" id="SOFF01000041">
    <property type="protein sequence ID" value="TFB85505.1"/>
    <property type="molecule type" value="Genomic_DNA"/>
</dbReference>
<sequence>MTSSTTTSPPISRRADLVGRSLMGFNVLLTLVAFVNGIALTVSAAADDVVVQAWQMFGFAIFAGMWTLVALWPRRIPGIWEFLIAHKLAITIFCLVNISQPDAVLTGAIDGFIMITTVIAYLLCRGWRSWNGFVPRRALAA</sequence>
<evidence type="ECO:0000313" key="2">
    <source>
        <dbReference type="Proteomes" id="UP000297654"/>
    </source>
</evidence>
<dbReference type="Proteomes" id="UP000297654">
    <property type="component" value="Unassembled WGS sequence"/>
</dbReference>
<dbReference type="AlphaFoldDB" id="A0A1H8F5S7"/>
<keyword evidence="2" id="KW-1185">Reference proteome</keyword>
<protein>
    <submittedName>
        <fullName evidence="1">Uncharacterized protein</fullName>
    </submittedName>
</protein>
<dbReference type="RefSeq" id="WP_092109073.1">
    <property type="nucleotide sequence ID" value="NZ_FOCN01000005.1"/>
</dbReference>
<dbReference type="OrthoDB" id="3692345at2"/>
<evidence type="ECO:0000313" key="1">
    <source>
        <dbReference type="EMBL" id="TFB85505.1"/>
    </source>
</evidence>
<dbReference type="STRING" id="1424661.SAMN05216281_105181"/>
<name>A0A1H8F5S7_9MICO</name>
<accession>A0A1H8F5S7</accession>
<reference evidence="1 2" key="1">
    <citation type="submission" date="2019-03" db="EMBL/GenBank/DDBJ databases">
        <title>Genomics of glacier-inhabiting Cryobacterium strains.</title>
        <authorList>
            <person name="Liu Q."/>
            <person name="Xin Y.-H."/>
        </authorList>
    </citation>
    <scope>NUCLEOTIDE SEQUENCE [LARGE SCALE GENOMIC DNA]</scope>
    <source>
        <strain evidence="1 2">Hh15</strain>
    </source>
</reference>
<comment type="caution">
    <text evidence="1">The sequence shown here is derived from an EMBL/GenBank/DDBJ whole genome shotgun (WGS) entry which is preliminary data.</text>
</comment>
<gene>
    <name evidence="1" type="ORF">E3O10_15350</name>
</gene>
<proteinExistence type="predicted"/>